<evidence type="ECO:0000256" key="4">
    <source>
        <dbReference type="ARBA" id="ARBA00023136"/>
    </source>
</evidence>
<dbReference type="Pfam" id="PF04140">
    <property type="entry name" value="ICMT"/>
    <property type="match status" value="1"/>
</dbReference>
<gene>
    <name evidence="6" type="ORF">CR194_15405</name>
</gene>
<dbReference type="PANTHER" id="PTHR43847:SF1">
    <property type="entry name" value="BLL3993 PROTEIN"/>
    <property type="match status" value="1"/>
</dbReference>
<dbReference type="GO" id="GO:0016020">
    <property type="term" value="C:membrane"/>
    <property type="evidence" value="ECO:0007669"/>
    <property type="project" value="UniProtKB-SubCell"/>
</dbReference>
<dbReference type="PANTHER" id="PTHR43847">
    <property type="entry name" value="BLL3993 PROTEIN"/>
    <property type="match status" value="1"/>
</dbReference>
<proteinExistence type="predicted"/>
<name>A0A323TDC6_9BACI</name>
<keyword evidence="4 5" id="KW-0472">Membrane</keyword>
<evidence type="ECO:0000256" key="2">
    <source>
        <dbReference type="ARBA" id="ARBA00022692"/>
    </source>
</evidence>
<evidence type="ECO:0000256" key="3">
    <source>
        <dbReference type="ARBA" id="ARBA00022989"/>
    </source>
</evidence>
<evidence type="ECO:0008006" key="8">
    <source>
        <dbReference type="Google" id="ProtNLM"/>
    </source>
</evidence>
<comment type="caution">
    <text evidence="6">The sequence shown here is derived from an EMBL/GenBank/DDBJ whole genome shotgun (WGS) entry which is preliminary data.</text>
</comment>
<dbReference type="InterPro" id="IPR007269">
    <property type="entry name" value="ICMT_MeTrfase"/>
</dbReference>
<reference evidence="6 7" key="1">
    <citation type="submission" date="2017-10" db="EMBL/GenBank/DDBJ databases">
        <title>Bacillus sp. nov., a halophilic bacterium isolated from a Keqin Lake.</title>
        <authorList>
            <person name="Wang H."/>
        </authorList>
    </citation>
    <scope>NUCLEOTIDE SEQUENCE [LARGE SCALE GENOMIC DNA]</scope>
    <source>
        <strain evidence="6 7">KQ-12</strain>
    </source>
</reference>
<feature type="transmembrane region" description="Helical" evidence="5">
    <location>
        <begin position="45"/>
        <end position="66"/>
    </location>
</feature>
<keyword evidence="7" id="KW-1185">Reference proteome</keyword>
<dbReference type="GO" id="GO:0004671">
    <property type="term" value="F:protein C-terminal S-isoprenylcysteine carboxyl O-methyltransferase activity"/>
    <property type="evidence" value="ECO:0007669"/>
    <property type="project" value="InterPro"/>
</dbReference>
<evidence type="ECO:0000256" key="1">
    <source>
        <dbReference type="ARBA" id="ARBA00004141"/>
    </source>
</evidence>
<dbReference type="OrthoDB" id="7203053at2"/>
<comment type="subcellular location">
    <subcellularLocation>
        <location evidence="1">Membrane</location>
        <topology evidence="1">Multi-pass membrane protein</topology>
    </subcellularLocation>
</comment>
<evidence type="ECO:0000313" key="7">
    <source>
        <dbReference type="Proteomes" id="UP000248214"/>
    </source>
</evidence>
<dbReference type="AlphaFoldDB" id="A0A323TDC6"/>
<dbReference type="RefSeq" id="WP_110610668.1">
    <property type="nucleotide sequence ID" value="NZ_PDOD01000004.1"/>
</dbReference>
<feature type="transmembrane region" description="Helical" evidence="5">
    <location>
        <begin position="73"/>
        <end position="95"/>
    </location>
</feature>
<accession>A0A323TDC6</accession>
<organism evidence="6 7">
    <name type="scientific">Salipaludibacillus keqinensis</name>
    <dbReference type="NCBI Taxonomy" id="2045207"/>
    <lineage>
        <taxon>Bacteria</taxon>
        <taxon>Bacillati</taxon>
        <taxon>Bacillota</taxon>
        <taxon>Bacilli</taxon>
        <taxon>Bacillales</taxon>
        <taxon>Bacillaceae</taxon>
    </lineage>
</organism>
<dbReference type="Proteomes" id="UP000248214">
    <property type="component" value="Unassembled WGS sequence"/>
</dbReference>
<protein>
    <recommendedName>
        <fullName evidence="8">Isoprenylcysteine carboxyl methyltransferase</fullName>
    </recommendedName>
</protein>
<sequence length="176" mass="20379">MVFSVLWTIVVVQRVMELAYAKRNERWMRERGAIEYGQSHYKWIVFIHVGFFVVLLMEWFVGVGALHPFWPALTGIFLILQGMRIGVLVSLGRFWNTKILVIPGEKLVSKGLYRGRLRHPNYLIVSMELFLFPLIFQAYFTAILFTVINTLFLLFVRIPVEEEALGVTGSPSVLKE</sequence>
<evidence type="ECO:0000256" key="5">
    <source>
        <dbReference type="SAM" id="Phobius"/>
    </source>
</evidence>
<keyword evidence="3 5" id="KW-1133">Transmembrane helix</keyword>
<keyword evidence="2 5" id="KW-0812">Transmembrane</keyword>
<dbReference type="Gene3D" id="1.20.120.1630">
    <property type="match status" value="1"/>
</dbReference>
<evidence type="ECO:0000313" key="6">
    <source>
        <dbReference type="EMBL" id="PYZ92224.1"/>
    </source>
</evidence>
<dbReference type="EMBL" id="PDOD01000004">
    <property type="protein sequence ID" value="PYZ92224.1"/>
    <property type="molecule type" value="Genomic_DNA"/>
</dbReference>
<dbReference type="InterPro" id="IPR052527">
    <property type="entry name" value="Metal_cation-efflux_comp"/>
</dbReference>
<feature type="transmembrane region" description="Helical" evidence="5">
    <location>
        <begin position="130"/>
        <end position="156"/>
    </location>
</feature>